<reference evidence="2 3" key="2">
    <citation type="submission" date="2024-07" db="EMBL/GenBank/DDBJ databases">
        <authorList>
            <person name="Akdeniz Z."/>
        </authorList>
    </citation>
    <scope>NUCLEOTIDE SEQUENCE [LARGE SCALE GENOMIC DNA]</scope>
</reference>
<evidence type="ECO:0000313" key="3">
    <source>
        <dbReference type="Proteomes" id="UP001642409"/>
    </source>
</evidence>
<protein>
    <submittedName>
        <fullName evidence="2">Hypothetical_protein</fullName>
    </submittedName>
</protein>
<dbReference type="EMBL" id="CATOUU010000200">
    <property type="protein sequence ID" value="CAI9920512.1"/>
    <property type="molecule type" value="Genomic_DNA"/>
</dbReference>
<dbReference type="Proteomes" id="UP001642409">
    <property type="component" value="Unassembled WGS sequence"/>
</dbReference>
<name>A0AA86NIB0_9EUKA</name>
<gene>
    <name evidence="2" type="ORF">HINF_LOCUS49685</name>
    <name evidence="1" type="ORF">HINF_LOCUS8157</name>
</gene>
<dbReference type="EMBL" id="CAXDID020000234">
    <property type="protein sequence ID" value="CAL6061389.1"/>
    <property type="molecule type" value="Genomic_DNA"/>
</dbReference>
<evidence type="ECO:0000313" key="1">
    <source>
        <dbReference type="EMBL" id="CAI9920512.1"/>
    </source>
</evidence>
<keyword evidence="3" id="KW-1185">Reference proteome</keyword>
<sequence>MFNIKQIQLYNYSQIIAQQNQKVLKQKPRLVKTNLFYGKRGFDDKHKYDSLQLQQSNSKCDTKSNHLKDLNQTKCTTEKAPVRQIDNIQQLLQIVPTNVILQDNNNFELRSQDIEFDISKYIKLAVEESNQYISQIQIYIPEQTRIENDDIYRVHKHIEIEQAYQTIIQTSKTLPQLLIHVDRIDNIRQQFSVLVYDPLEYDTKIKFNQDVLFEESRVLCSKIDQIYLEQVAANNPHANKLQIFKLSEQNLVKQISEIHVVRELLTATKLIDSQRETYEFDAIE</sequence>
<comment type="caution">
    <text evidence="1">The sequence shown here is derived from an EMBL/GenBank/DDBJ whole genome shotgun (WGS) entry which is preliminary data.</text>
</comment>
<reference evidence="1" key="1">
    <citation type="submission" date="2023-06" db="EMBL/GenBank/DDBJ databases">
        <authorList>
            <person name="Kurt Z."/>
        </authorList>
    </citation>
    <scope>NUCLEOTIDE SEQUENCE</scope>
</reference>
<evidence type="ECO:0000313" key="2">
    <source>
        <dbReference type="EMBL" id="CAL6061389.1"/>
    </source>
</evidence>
<dbReference type="AlphaFoldDB" id="A0AA86NIB0"/>
<proteinExistence type="predicted"/>
<accession>A0AA86NIB0</accession>
<organism evidence="1">
    <name type="scientific">Hexamita inflata</name>
    <dbReference type="NCBI Taxonomy" id="28002"/>
    <lineage>
        <taxon>Eukaryota</taxon>
        <taxon>Metamonada</taxon>
        <taxon>Diplomonadida</taxon>
        <taxon>Hexamitidae</taxon>
        <taxon>Hexamitinae</taxon>
        <taxon>Hexamita</taxon>
    </lineage>
</organism>